<sequence length="25" mass="2727">MKANIQTATSILVLVTPLPLVNNYL</sequence>
<reference evidence="1" key="2">
    <citation type="journal article" date="2015" name="Data Brief">
        <title>Shoot transcriptome of the giant reed, Arundo donax.</title>
        <authorList>
            <person name="Barrero R.A."/>
            <person name="Guerrero F.D."/>
            <person name="Moolhuijzen P."/>
            <person name="Goolsby J.A."/>
            <person name="Tidwell J."/>
            <person name="Bellgard S.E."/>
            <person name="Bellgard M.I."/>
        </authorList>
    </citation>
    <scope>NUCLEOTIDE SEQUENCE</scope>
    <source>
        <tissue evidence="1">Shoot tissue taken approximately 20 cm above the soil surface</tissue>
    </source>
</reference>
<reference evidence="1" key="1">
    <citation type="submission" date="2014-09" db="EMBL/GenBank/DDBJ databases">
        <authorList>
            <person name="Magalhaes I.L.F."/>
            <person name="Oliveira U."/>
            <person name="Santos F.R."/>
            <person name="Vidigal T.H.D.A."/>
            <person name="Brescovit A.D."/>
            <person name="Santos A.J."/>
        </authorList>
    </citation>
    <scope>NUCLEOTIDE SEQUENCE</scope>
    <source>
        <tissue evidence="1">Shoot tissue taken approximately 20 cm above the soil surface</tissue>
    </source>
</reference>
<organism evidence="1">
    <name type="scientific">Arundo donax</name>
    <name type="common">Giant reed</name>
    <name type="synonym">Donax arundinaceus</name>
    <dbReference type="NCBI Taxonomy" id="35708"/>
    <lineage>
        <taxon>Eukaryota</taxon>
        <taxon>Viridiplantae</taxon>
        <taxon>Streptophyta</taxon>
        <taxon>Embryophyta</taxon>
        <taxon>Tracheophyta</taxon>
        <taxon>Spermatophyta</taxon>
        <taxon>Magnoliopsida</taxon>
        <taxon>Liliopsida</taxon>
        <taxon>Poales</taxon>
        <taxon>Poaceae</taxon>
        <taxon>PACMAD clade</taxon>
        <taxon>Arundinoideae</taxon>
        <taxon>Arundineae</taxon>
        <taxon>Arundo</taxon>
    </lineage>
</organism>
<evidence type="ECO:0000313" key="1">
    <source>
        <dbReference type="EMBL" id="JAE11798.1"/>
    </source>
</evidence>
<dbReference type="EMBL" id="GBRH01186098">
    <property type="protein sequence ID" value="JAE11798.1"/>
    <property type="molecule type" value="Transcribed_RNA"/>
</dbReference>
<proteinExistence type="predicted"/>
<protein>
    <submittedName>
        <fullName evidence="1">Uncharacterized protein</fullName>
    </submittedName>
</protein>
<name>A0A0A9FU08_ARUDO</name>
<accession>A0A0A9FU08</accession>
<dbReference type="AlphaFoldDB" id="A0A0A9FU08"/>